<reference evidence="2" key="1">
    <citation type="submission" date="2015-04" db="UniProtKB">
        <authorList>
            <consortium name="EnsemblPlants"/>
        </authorList>
    </citation>
    <scope>IDENTIFICATION</scope>
</reference>
<name>A0A0E0M1M5_ORYPU</name>
<keyword evidence="3" id="KW-1185">Reference proteome</keyword>
<evidence type="ECO:0000256" key="1">
    <source>
        <dbReference type="SAM" id="Coils"/>
    </source>
</evidence>
<reference evidence="2" key="2">
    <citation type="submission" date="2018-05" db="EMBL/GenBank/DDBJ databases">
        <title>OpunRS2 (Oryza punctata Reference Sequence Version 2).</title>
        <authorList>
            <person name="Zhang J."/>
            <person name="Kudrna D."/>
            <person name="Lee S."/>
            <person name="Talag J."/>
            <person name="Welchert J."/>
            <person name="Wing R.A."/>
        </authorList>
    </citation>
    <scope>NUCLEOTIDE SEQUENCE [LARGE SCALE GENOMIC DNA]</scope>
</reference>
<dbReference type="HOGENOM" id="CLU_036667_1_0_1"/>
<dbReference type="EnsemblPlants" id="OPUNC09G10010.1">
    <property type="protein sequence ID" value="OPUNC09G10010.1"/>
    <property type="gene ID" value="OPUNC09G10010"/>
</dbReference>
<keyword evidence="1" id="KW-0175">Coiled coil</keyword>
<evidence type="ECO:0000313" key="2">
    <source>
        <dbReference type="EnsemblPlants" id="OPUNC09G10010.1"/>
    </source>
</evidence>
<proteinExistence type="predicted"/>
<dbReference type="PANTHER" id="PTHR47389:SF5">
    <property type="entry name" value="OS09G0436700 PROTEIN"/>
    <property type="match status" value="1"/>
</dbReference>
<dbReference type="AlphaFoldDB" id="A0A0E0M1M5"/>
<accession>A0A0E0M1M5</accession>
<sequence length="537" mass="60987">MSTSEISGSNELCAQDPEDMTFYNLRGSDKTTILRKKELQRLRKERIENKRFKKKEKIRKAKEIMSTSEISGSNELCAQDPEDMTFYNLRGSDKTTILRKKELQRLRKERIENKRFKKKEKIRKAKEIVDNALKIREELHQKYLRRAEIINQPPDYCGEWDPYVSDDEFGTSFELKRAGWEVEKFALDLARSTVGLESFTGENHLFSCSGIIIEFLNGIGSVVTSASLIRCPDKDEQADELKINVWLPSGEKLEGLVSNVDLYYNICLVTVHCTSNLPKKSFNADTGFFDLYGNHSKDVVALGRICEPWSLKVASGKLIPRRHQFDCEELLVSSCKITKIGVGGPLMDFNGNIIGMNFYDKKGTPFLPSFIVLKCLQHFKEFGKVVQPLHGLRVGNLHKEPLASLEKICHEFPKVCGVIVEKVEPSAEHSEIKVGDIITHLDGIAFSNAAEFGGILLDRCVTQMLEKQNLSEDCNQMDTLISLKFSVKTKGGISEATTRTINTDKFTPSGLNRWPLPRPIIVRQYARGVLLSEEWYS</sequence>
<dbReference type="SUPFAM" id="SSF50494">
    <property type="entry name" value="Trypsin-like serine proteases"/>
    <property type="match status" value="1"/>
</dbReference>
<dbReference type="STRING" id="4537.A0A0E0M1M5"/>
<dbReference type="Gene3D" id="2.40.10.120">
    <property type="match status" value="1"/>
</dbReference>
<feature type="coiled-coil region" evidence="1">
    <location>
        <begin position="108"/>
        <end position="142"/>
    </location>
</feature>
<dbReference type="OMA" id="CAQDPED"/>
<organism evidence="2">
    <name type="scientific">Oryza punctata</name>
    <name type="common">Red rice</name>
    <dbReference type="NCBI Taxonomy" id="4537"/>
    <lineage>
        <taxon>Eukaryota</taxon>
        <taxon>Viridiplantae</taxon>
        <taxon>Streptophyta</taxon>
        <taxon>Embryophyta</taxon>
        <taxon>Tracheophyta</taxon>
        <taxon>Spermatophyta</taxon>
        <taxon>Magnoliopsida</taxon>
        <taxon>Liliopsida</taxon>
        <taxon>Poales</taxon>
        <taxon>Poaceae</taxon>
        <taxon>BOP clade</taxon>
        <taxon>Oryzoideae</taxon>
        <taxon>Oryzeae</taxon>
        <taxon>Oryzinae</taxon>
        <taxon>Oryza</taxon>
    </lineage>
</organism>
<evidence type="ECO:0008006" key="4">
    <source>
        <dbReference type="Google" id="ProtNLM"/>
    </source>
</evidence>
<dbReference type="PANTHER" id="PTHR47389">
    <property type="entry name" value="OS09G0436400 PROTEIN"/>
    <property type="match status" value="1"/>
</dbReference>
<protein>
    <recommendedName>
        <fullName evidence="4">PDZ domain-containing protein</fullName>
    </recommendedName>
</protein>
<dbReference type="eggNOG" id="KOG1320">
    <property type="taxonomic scope" value="Eukaryota"/>
</dbReference>
<dbReference type="InterPro" id="IPR009003">
    <property type="entry name" value="Peptidase_S1_PA"/>
</dbReference>
<dbReference type="Proteomes" id="UP000026962">
    <property type="component" value="Chromosome 9"/>
</dbReference>
<dbReference type="Gramene" id="OPUNC09G10010.1">
    <property type="protein sequence ID" value="OPUNC09G10010.1"/>
    <property type="gene ID" value="OPUNC09G10010"/>
</dbReference>
<evidence type="ECO:0000313" key="3">
    <source>
        <dbReference type="Proteomes" id="UP000026962"/>
    </source>
</evidence>